<dbReference type="AlphaFoldDB" id="A0A4S4C4A3"/>
<accession>A0A4S4C4A3</accession>
<evidence type="ECO:0000313" key="3">
    <source>
        <dbReference type="Proteomes" id="UP000310636"/>
    </source>
</evidence>
<comment type="caution">
    <text evidence="2">The sequence shown here is derived from an EMBL/GenBank/DDBJ whole genome shotgun (WGS) entry which is preliminary data.</text>
</comment>
<keyword evidence="1" id="KW-0732">Signal</keyword>
<reference evidence="2 3" key="1">
    <citation type="submission" date="2019-04" db="EMBL/GenBank/DDBJ databases">
        <title>Cohnella sp. nov. isolated from preserved vegetables.</title>
        <authorList>
            <person name="Lin S.-Y."/>
            <person name="Hung M.-H."/>
            <person name="Young C.-C."/>
        </authorList>
    </citation>
    <scope>NUCLEOTIDE SEQUENCE [LARGE SCALE GENOMIC DNA]</scope>
    <source>
        <strain evidence="2 3">CC-MHH1044</strain>
    </source>
</reference>
<dbReference type="EMBL" id="SSOB01000006">
    <property type="protein sequence ID" value="THF82606.1"/>
    <property type="molecule type" value="Genomic_DNA"/>
</dbReference>
<gene>
    <name evidence="2" type="ORF">E6C55_05890</name>
</gene>
<protein>
    <recommendedName>
        <fullName evidence="4">Copper amine oxidase-like N-terminal domain-containing protein</fullName>
    </recommendedName>
</protein>
<feature type="chain" id="PRO_5038882312" description="Copper amine oxidase-like N-terminal domain-containing protein" evidence="1">
    <location>
        <begin position="23"/>
        <end position="535"/>
    </location>
</feature>
<feature type="signal peptide" evidence="1">
    <location>
        <begin position="1"/>
        <end position="22"/>
    </location>
</feature>
<evidence type="ECO:0000256" key="1">
    <source>
        <dbReference type="SAM" id="SignalP"/>
    </source>
</evidence>
<dbReference type="Proteomes" id="UP000310636">
    <property type="component" value="Unassembled WGS sequence"/>
</dbReference>
<sequence length="535" mass="57636">MGFKRWLVPSMAVLLAAVPAGCESVGGLDLNKVLVEKTVASVSVDAQQTTSTTIGFSLDWNDELLAEDLAGESEEDAAQLKRWTEWLSSVTLKLNGTRTDGDGRLLSTGVLSFGKGEIPFRLHADESALLIEVEGAKRPLYLDLGEADGLGGIASGGMVGESPWLGLAGTEEGKTLVRSVATYFIGHLPNPPSIEAKGTSIDLNGTQTNVTAVHAELNGKDLADLVPVYLDALASDEEGLKKLLTEVAAWLGELPPELQEALGLTESDLPSEEDIAETSGEMIDSFGQMKEEFEAYLEELEEDPDMGFEKSTTLVADLYVDSSLSIRKASAELTIAIPEQAGYGAVPLESVTIRFDQENWVDEDAAPIPDVEKPLRSLGADELAGMTSVRALRQFNSDSLIYDLLKNDLAIDDTSFMLYPVDVWNWEAPYYEDENGEILLPVRQTLENFEASVTYSGGKVGFYDEATYLQAALSVGSDQVKVNGAWTTWSHPVVAIDGLAYAHADDLLGLLGAQISLIGDDESGEVYGVLIERDL</sequence>
<dbReference type="OrthoDB" id="2811497at2"/>
<organism evidence="2 3">
    <name type="scientific">Cohnella fermenti</name>
    <dbReference type="NCBI Taxonomy" id="2565925"/>
    <lineage>
        <taxon>Bacteria</taxon>
        <taxon>Bacillati</taxon>
        <taxon>Bacillota</taxon>
        <taxon>Bacilli</taxon>
        <taxon>Bacillales</taxon>
        <taxon>Paenibacillaceae</taxon>
        <taxon>Cohnella</taxon>
    </lineage>
</organism>
<evidence type="ECO:0000313" key="2">
    <source>
        <dbReference type="EMBL" id="THF82606.1"/>
    </source>
</evidence>
<dbReference type="RefSeq" id="WP_136368866.1">
    <property type="nucleotide sequence ID" value="NZ_SSOB01000006.1"/>
</dbReference>
<keyword evidence="3" id="KW-1185">Reference proteome</keyword>
<name>A0A4S4C4A3_9BACL</name>
<evidence type="ECO:0008006" key="4">
    <source>
        <dbReference type="Google" id="ProtNLM"/>
    </source>
</evidence>
<proteinExistence type="predicted"/>